<feature type="compositionally biased region" description="Polar residues" evidence="1">
    <location>
        <begin position="123"/>
        <end position="132"/>
    </location>
</feature>
<feature type="compositionally biased region" description="Acidic residues" evidence="1">
    <location>
        <begin position="138"/>
        <end position="150"/>
    </location>
</feature>
<protein>
    <submittedName>
        <fullName evidence="4">SMAP domain-containing protein</fullName>
    </submittedName>
</protein>
<dbReference type="AlphaFoldDB" id="A0A0M3J6Q5"/>
<evidence type="ECO:0000313" key="2">
    <source>
        <dbReference type="EMBL" id="VDK21127.1"/>
    </source>
</evidence>
<feature type="compositionally biased region" description="Basic and acidic residues" evidence="1">
    <location>
        <begin position="63"/>
        <end position="72"/>
    </location>
</feature>
<gene>
    <name evidence="2" type="ORF">ASIM_LOCUS3089</name>
</gene>
<evidence type="ECO:0000313" key="4">
    <source>
        <dbReference type="WBParaSite" id="ASIM_0000324501-mRNA-1"/>
    </source>
</evidence>
<name>A0A0M3J6Q5_ANISI</name>
<organism evidence="4">
    <name type="scientific">Anisakis simplex</name>
    <name type="common">Herring worm</name>
    <dbReference type="NCBI Taxonomy" id="6269"/>
    <lineage>
        <taxon>Eukaryota</taxon>
        <taxon>Metazoa</taxon>
        <taxon>Ecdysozoa</taxon>
        <taxon>Nematoda</taxon>
        <taxon>Chromadorea</taxon>
        <taxon>Rhabditida</taxon>
        <taxon>Spirurina</taxon>
        <taxon>Ascaridomorpha</taxon>
        <taxon>Ascaridoidea</taxon>
        <taxon>Anisakidae</taxon>
        <taxon>Anisakis</taxon>
        <taxon>Anisakis simplex complex</taxon>
    </lineage>
</organism>
<keyword evidence="3" id="KW-1185">Reference proteome</keyword>
<dbReference type="WBParaSite" id="ASIM_0000324501-mRNA-1">
    <property type="protein sequence ID" value="ASIM_0000324501-mRNA-1"/>
    <property type="gene ID" value="ASIM_0000324501"/>
</dbReference>
<feature type="compositionally biased region" description="Basic and acidic residues" evidence="1">
    <location>
        <begin position="14"/>
        <end position="28"/>
    </location>
</feature>
<accession>A0A0M3J6Q5</accession>
<sequence length="150" mass="16355">MNQLVAYESDDESPERRRSREEFVREAVDLGGDVSADTRKKHYSNKGRKNSERWTASDDEGDAREGSSRETSSHSSDSSSVGEQPPPPKRFSPFPSERSVQSDGGALSHSASVKNVRALSRMPVTQSQTSLVSYGGAGEEEDADDQFAKG</sequence>
<feature type="compositionally biased region" description="Basic residues" evidence="1">
    <location>
        <begin position="39"/>
        <end position="48"/>
    </location>
</feature>
<evidence type="ECO:0000313" key="3">
    <source>
        <dbReference type="Proteomes" id="UP000267096"/>
    </source>
</evidence>
<feature type="region of interest" description="Disordered" evidence="1">
    <location>
        <begin position="1"/>
        <end position="150"/>
    </location>
</feature>
<proteinExistence type="predicted"/>
<dbReference type="Proteomes" id="UP000267096">
    <property type="component" value="Unassembled WGS sequence"/>
</dbReference>
<evidence type="ECO:0000256" key="1">
    <source>
        <dbReference type="SAM" id="MobiDB-lite"/>
    </source>
</evidence>
<reference evidence="2 3" key="2">
    <citation type="submission" date="2018-11" db="EMBL/GenBank/DDBJ databases">
        <authorList>
            <consortium name="Pathogen Informatics"/>
        </authorList>
    </citation>
    <scope>NUCLEOTIDE SEQUENCE [LARGE SCALE GENOMIC DNA]</scope>
</reference>
<reference evidence="4" key="1">
    <citation type="submission" date="2017-02" db="UniProtKB">
        <authorList>
            <consortium name="WormBaseParasite"/>
        </authorList>
    </citation>
    <scope>IDENTIFICATION</scope>
</reference>
<dbReference type="EMBL" id="UYRR01004556">
    <property type="protein sequence ID" value="VDK21127.1"/>
    <property type="molecule type" value="Genomic_DNA"/>
</dbReference>